<reference evidence="1 2" key="1">
    <citation type="submission" date="2013-03" db="EMBL/GenBank/DDBJ databases">
        <authorList>
            <person name="Warren W."/>
            <person name="Wilson R.K."/>
        </authorList>
    </citation>
    <scope>NUCLEOTIDE SEQUENCE</scope>
</reference>
<name>A0A7N9D9V0_MACFA</name>
<organism evidence="1 2">
    <name type="scientific">Macaca fascicularis</name>
    <name type="common">Crab-eating macaque</name>
    <name type="synonym">Cynomolgus monkey</name>
    <dbReference type="NCBI Taxonomy" id="9541"/>
    <lineage>
        <taxon>Eukaryota</taxon>
        <taxon>Metazoa</taxon>
        <taxon>Chordata</taxon>
        <taxon>Craniata</taxon>
        <taxon>Vertebrata</taxon>
        <taxon>Euteleostomi</taxon>
        <taxon>Mammalia</taxon>
        <taxon>Eutheria</taxon>
        <taxon>Euarchontoglires</taxon>
        <taxon>Primates</taxon>
        <taxon>Haplorrhini</taxon>
        <taxon>Catarrhini</taxon>
        <taxon>Cercopithecidae</taxon>
        <taxon>Cercopithecinae</taxon>
        <taxon>Macaca</taxon>
    </lineage>
</organism>
<dbReference type="Ensembl" id="ENSMFAT00000077564.1">
    <property type="protein sequence ID" value="ENSMFAP00000061406.1"/>
    <property type="gene ID" value="ENSMFAG00000050533.1"/>
</dbReference>
<protein>
    <submittedName>
        <fullName evidence="1">Uncharacterized protein</fullName>
    </submittedName>
</protein>
<dbReference type="AlphaFoldDB" id="A0A7N9D9V0"/>
<evidence type="ECO:0000313" key="1">
    <source>
        <dbReference type="Ensembl" id="ENSMFAP00000061406.1"/>
    </source>
</evidence>
<reference evidence="1" key="2">
    <citation type="submission" date="2025-08" db="UniProtKB">
        <authorList>
            <consortium name="Ensembl"/>
        </authorList>
    </citation>
    <scope>IDENTIFICATION</scope>
</reference>
<evidence type="ECO:0000313" key="2">
    <source>
        <dbReference type="Proteomes" id="UP000233100"/>
    </source>
</evidence>
<keyword evidence="2" id="KW-1185">Reference proteome</keyword>
<sequence>HLPVPYLKFGVKKTNREFTPASAFVQLFFSFLLRQSLAVLSQLKCSGTLTPHCSLHLLGLKDPPASVPEISWAHRCTSPCPANFCNVCGDRVSSCCPGWSQTPGLKRSTHLALPKRWDYRCKPLGSLVQF</sequence>
<dbReference type="Proteomes" id="UP000233100">
    <property type="component" value="Chromosome 3"/>
</dbReference>
<dbReference type="GeneTree" id="ENSGT01150000287033"/>
<proteinExistence type="predicted"/>
<reference evidence="1" key="3">
    <citation type="submission" date="2025-09" db="UniProtKB">
        <authorList>
            <consortium name="Ensembl"/>
        </authorList>
    </citation>
    <scope>IDENTIFICATION</scope>
</reference>
<accession>A0A7N9D9V0</accession>